<dbReference type="SUPFAM" id="SSF116726">
    <property type="entry name" value="TrkA C-terminal domain-like"/>
    <property type="match status" value="2"/>
</dbReference>
<keyword evidence="3" id="KW-0813">Transport</keyword>
<feature type="transmembrane region" description="Helical" evidence="8">
    <location>
        <begin position="541"/>
        <end position="561"/>
    </location>
</feature>
<feature type="transmembrane region" description="Helical" evidence="8">
    <location>
        <begin position="166"/>
        <end position="186"/>
    </location>
</feature>
<dbReference type="InterPro" id="IPR006512">
    <property type="entry name" value="YidE_YbjL"/>
</dbReference>
<dbReference type="InterPro" id="IPR036721">
    <property type="entry name" value="RCK_C_sf"/>
</dbReference>
<dbReference type="InterPro" id="IPR006037">
    <property type="entry name" value="RCK_C"/>
</dbReference>
<gene>
    <name evidence="10" type="ORF">EQP59_03900</name>
</gene>
<evidence type="ECO:0000259" key="9">
    <source>
        <dbReference type="PROSITE" id="PS51202"/>
    </source>
</evidence>
<reference evidence="10 11" key="1">
    <citation type="submission" date="2019-01" db="EMBL/GenBank/DDBJ databases">
        <title>Whole Genome of Ornithobacterium rhinotracheale FARPER-174b.</title>
        <authorList>
            <person name="Tataje-Lavanda L.A."/>
            <person name="Montalvan A."/>
            <person name="Montesinos R."/>
            <person name="Zimic M."/>
            <person name="Fernandez-Sanchez M."/>
            <person name="Fernandez-Diaz M."/>
        </authorList>
    </citation>
    <scope>NUCLEOTIDE SEQUENCE [LARGE SCALE GENOMIC DNA]</scope>
    <source>
        <strain evidence="10 11">FARPER-174b</strain>
    </source>
</reference>
<evidence type="ECO:0000256" key="3">
    <source>
        <dbReference type="ARBA" id="ARBA00022448"/>
    </source>
</evidence>
<feature type="transmembrane region" description="Helical" evidence="8">
    <location>
        <begin position="449"/>
        <end position="471"/>
    </location>
</feature>
<comment type="similarity">
    <text evidence="2">Belongs to the AAE transporter (TC 2.A.81) family.</text>
</comment>
<dbReference type="GO" id="GO:0005886">
    <property type="term" value="C:plasma membrane"/>
    <property type="evidence" value="ECO:0007669"/>
    <property type="project" value="UniProtKB-SubCell"/>
</dbReference>
<proteinExistence type="inferred from homology"/>
<feature type="transmembrane region" description="Helical" evidence="8">
    <location>
        <begin position="383"/>
        <end position="403"/>
    </location>
</feature>
<evidence type="ECO:0000256" key="1">
    <source>
        <dbReference type="ARBA" id="ARBA00004651"/>
    </source>
</evidence>
<dbReference type="GO" id="GO:0006813">
    <property type="term" value="P:potassium ion transport"/>
    <property type="evidence" value="ECO:0007669"/>
    <property type="project" value="InterPro"/>
</dbReference>
<evidence type="ECO:0000313" key="11">
    <source>
        <dbReference type="Proteomes" id="UP000287701"/>
    </source>
</evidence>
<dbReference type="NCBIfam" id="NF003007">
    <property type="entry name" value="PRK03818.1"/>
    <property type="match status" value="1"/>
</dbReference>
<feature type="transmembrane region" description="Helical" evidence="8">
    <location>
        <begin position="39"/>
        <end position="59"/>
    </location>
</feature>
<evidence type="ECO:0000256" key="8">
    <source>
        <dbReference type="SAM" id="Phobius"/>
    </source>
</evidence>
<evidence type="ECO:0000256" key="5">
    <source>
        <dbReference type="ARBA" id="ARBA00022692"/>
    </source>
</evidence>
<organism evidence="10 11">
    <name type="scientific">Ornithobacterium rhinotracheale</name>
    <dbReference type="NCBI Taxonomy" id="28251"/>
    <lineage>
        <taxon>Bacteria</taxon>
        <taxon>Pseudomonadati</taxon>
        <taxon>Bacteroidota</taxon>
        <taxon>Flavobacteriia</taxon>
        <taxon>Flavobacteriales</taxon>
        <taxon>Weeksellaceae</taxon>
        <taxon>Ornithobacterium</taxon>
    </lineage>
</organism>
<dbReference type="PANTHER" id="PTHR30445:SF3">
    <property type="entry name" value="TRANSPORT PROTEIN YIDE-RELATED"/>
    <property type="match status" value="1"/>
</dbReference>
<keyword evidence="4" id="KW-1003">Cell membrane</keyword>
<evidence type="ECO:0000313" key="10">
    <source>
        <dbReference type="EMBL" id="QAR30555.1"/>
    </source>
</evidence>
<dbReference type="GO" id="GO:0008324">
    <property type="term" value="F:monoatomic cation transmembrane transporter activity"/>
    <property type="evidence" value="ECO:0007669"/>
    <property type="project" value="InterPro"/>
</dbReference>
<feature type="transmembrane region" description="Helical" evidence="8">
    <location>
        <begin position="409"/>
        <end position="428"/>
    </location>
</feature>
<name>A0A3R5UX24_ORNRH</name>
<keyword evidence="7 8" id="KW-0472">Membrane</keyword>
<protein>
    <submittedName>
        <fullName evidence="10">Putative transporter</fullName>
    </submittedName>
</protein>
<sequence>MEWIIDLFSNHESIAYTVLVYSIVIALGVFLGKIKFFGISFGIAFVLFAGIAISHFGFTVNPEILHFVKEFGLILFVYTIGLQVGPGFFASLEKEGLKLNFISVITIVTCVITVIAIFYVTNEDIVVLTGIMSGAVTNTPGLGAAQQTIMDLTNGNPDNKISTLGTAYAVSYPFGVLGIIIVMLMFKSLLRVNVEAESRLNKWKTIAKAGSFSRRAIKVVNPQLFGKKVGDIYEVLGDHLVISRLSRNGKIIRANAQTELEENDVLLIVAAPDDFRKIENFVGKEDFETDLGLDNPGNSPIIAKRISVTKKAAYAKKMGQSDIFNAYPITVTRYIRAGLEFIATPSTKLQFGDTIIVIGEEKDIEKFAKAVGNSKKEMSTPHIAELFFGIILGVLLGSIPFHIPGVPLPVKLGLAGGPLVVAILVSRYGGKFSVTHYVSQSANLMVREIGIVLFLASVGLGAGEGFLETIINGDGLYWMSLGVIITLVPLIVTATICRSVYKLSYPEICGILAGVSTDPPALAFANQSTGSDAPAVSYATVYPLTTFLRIMVAQFLILFFYT</sequence>
<dbReference type="PROSITE" id="PS51202">
    <property type="entry name" value="RCK_C"/>
    <property type="match status" value="2"/>
</dbReference>
<dbReference type="EMBL" id="CP035107">
    <property type="protein sequence ID" value="QAR30555.1"/>
    <property type="molecule type" value="Genomic_DNA"/>
</dbReference>
<dbReference type="InterPro" id="IPR050144">
    <property type="entry name" value="AAE_transporter"/>
</dbReference>
<dbReference type="NCBIfam" id="TIGR01625">
    <property type="entry name" value="YidE_YbjL_dupl"/>
    <property type="match status" value="2"/>
</dbReference>
<feature type="domain" description="RCK C-terminal" evidence="9">
    <location>
        <begin position="289"/>
        <end position="373"/>
    </location>
</feature>
<feature type="transmembrane region" description="Helical" evidence="8">
    <location>
        <begin position="13"/>
        <end position="32"/>
    </location>
</feature>
<dbReference type="AlphaFoldDB" id="A0A3R5UX24"/>
<dbReference type="Gene3D" id="3.30.70.1450">
    <property type="entry name" value="Regulator of K+ conductance, C-terminal domain"/>
    <property type="match status" value="2"/>
</dbReference>
<feature type="domain" description="RCK C-terminal" evidence="9">
    <location>
        <begin position="200"/>
        <end position="284"/>
    </location>
</feature>
<evidence type="ECO:0000256" key="4">
    <source>
        <dbReference type="ARBA" id="ARBA00022475"/>
    </source>
</evidence>
<dbReference type="Proteomes" id="UP000287701">
    <property type="component" value="Chromosome"/>
</dbReference>
<dbReference type="Pfam" id="PF02080">
    <property type="entry name" value="TrkA_C"/>
    <property type="match status" value="2"/>
</dbReference>
<feature type="transmembrane region" description="Helical" evidence="8">
    <location>
        <begin position="71"/>
        <end position="92"/>
    </location>
</feature>
<feature type="transmembrane region" description="Helical" evidence="8">
    <location>
        <begin position="99"/>
        <end position="120"/>
    </location>
</feature>
<evidence type="ECO:0000256" key="7">
    <source>
        <dbReference type="ARBA" id="ARBA00023136"/>
    </source>
</evidence>
<dbReference type="OrthoDB" id="9155749at2"/>
<feature type="transmembrane region" description="Helical" evidence="8">
    <location>
        <begin position="477"/>
        <end position="497"/>
    </location>
</feature>
<keyword evidence="6 8" id="KW-1133">Transmembrane helix</keyword>
<dbReference type="PANTHER" id="PTHR30445">
    <property type="entry name" value="K(+)_H(+) ANTIPORTER SUBUNIT KHTT"/>
    <property type="match status" value="1"/>
</dbReference>
<comment type="subcellular location">
    <subcellularLocation>
        <location evidence="1">Cell membrane</location>
        <topology evidence="1">Multi-pass membrane protein</topology>
    </subcellularLocation>
</comment>
<keyword evidence="5 8" id="KW-0812">Transmembrane</keyword>
<accession>A0A3R5UX24</accession>
<evidence type="ECO:0000256" key="2">
    <source>
        <dbReference type="ARBA" id="ARBA00009854"/>
    </source>
</evidence>
<dbReference type="RefSeq" id="WP_128501041.1">
    <property type="nucleotide sequence ID" value="NZ_CP035107.1"/>
</dbReference>
<dbReference type="Pfam" id="PF06826">
    <property type="entry name" value="Asp-Al_Ex"/>
    <property type="match status" value="2"/>
</dbReference>
<evidence type="ECO:0000256" key="6">
    <source>
        <dbReference type="ARBA" id="ARBA00022989"/>
    </source>
</evidence>